<gene>
    <name evidence="5" type="ORF">AB6A68_08255</name>
</gene>
<dbReference type="RefSeq" id="WP_369084545.1">
    <property type="nucleotide sequence ID" value="NZ_JBFSHR010000026.1"/>
</dbReference>
<keyword evidence="2" id="KW-0378">Hydrolase</keyword>
<dbReference type="PIRSF" id="PIRSF001267">
    <property type="entry name" value="Pyrophosphatase_GppA_Ppx"/>
    <property type="match status" value="1"/>
</dbReference>
<evidence type="ECO:0000313" key="5">
    <source>
        <dbReference type="EMBL" id="MEX6429827.1"/>
    </source>
</evidence>
<dbReference type="Gene3D" id="1.10.3210.10">
    <property type="entry name" value="Hypothetical protein af1432"/>
    <property type="match status" value="1"/>
</dbReference>
<dbReference type="InterPro" id="IPR048950">
    <property type="entry name" value="Ppx_GppA_C"/>
</dbReference>
<dbReference type="PANTHER" id="PTHR30005:SF0">
    <property type="entry name" value="RETROGRADE REGULATION PROTEIN 2"/>
    <property type="match status" value="1"/>
</dbReference>
<evidence type="ECO:0000256" key="1">
    <source>
        <dbReference type="ARBA" id="ARBA00007125"/>
    </source>
</evidence>
<dbReference type="InterPro" id="IPR043129">
    <property type="entry name" value="ATPase_NBD"/>
</dbReference>
<evidence type="ECO:0000259" key="3">
    <source>
        <dbReference type="Pfam" id="PF02541"/>
    </source>
</evidence>
<accession>A0ABV3Y2N7</accession>
<dbReference type="Proteomes" id="UP001560267">
    <property type="component" value="Unassembled WGS sequence"/>
</dbReference>
<dbReference type="CDD" id="cd00077">
    <property type="entry name" value="HDc"/>
    <property type="match status" value="1"/>
</dbReference>
<dbReference type="Pfam" id="PF02541">
    <property type="entry name" value="Ppx-GppA"/>
    <property type="match status" value="1"/>
</dbReference>
<protein>
    <submittedName>
        <fullName evidence="5">HD domain-containing protein</fullName>
    </submittedName>
</protein>
<dbReference type="PANTHER" id="PTHR30005">
    <property type="entry name" value="EXOPOLYPHOSPHATASE"/>
    <property type="match status" value="1"/>
</dbReference>
<dbReference type="CDD" id="cd24056">
    <property type="entry name" value="ASKHA_NBD_MtPPX1-like"/>
    <property type="match status" value="1"/>
</dbReference>
<evidence type="ECO:0000256" key="2">
    <source>
        <dbReference type="ARBA" id="ARBA00022801"/>
    </source>
</evidence>
<sequence length="519" mass="56403">MRARQNVSDVIVAAMDLGSNSFHLAVVKVRPDLTLEPVAKEREMLRLGELVYRDGCFSPESIQAAVETVARFVTVGARFGADVMVAKATAAFRDAENSQELIDAIAASTGVHVQVISGHEEAALIFDAIRAACHLGSRPVLGVDLGGGSLELMLGDQRQLIAARSLRLGVGRLKVKFADNRDAQVEEYLARELTEPLMTLVNYSPTRVVLTSGTMNAIGRFALSIDSNHDELDDGLLARAVGRTALLEACSKILATPVAQRPALKGIDERRAATVGYGAAILRLILSRVKVDEVWLCSWALREGIVLHEAASQEHFAFSVDPSELRDGSVRELMLRYRADVAHANFVAHLAGRLFDDLIALHQLPPEARDRLSVAAKLHDIGAFVSRDNHDRHGQYLITASPPRGFSRREIAVISSVVGSHTKGDLQRAPELDAADAREIEVSTALLRIADALDRSHQQLIHALSCTVDGSRLELAVTADTDLGAEMYALRRKRRLLETLFGRSVHVTIAGVGSDRTLV</sequence>
<dbReference type="Pfam" id="PF21447">
    <property type="entry name" value="Ppx-GppA_III"/>
    <property type="match status" value="1"/>
</dbReference>
<keyword evidence="6" id="KW-1185">Reference proteome</keyword>
<dbReference type="SUPFAM" id="SSF53067">
    <property type="entry name" value="Actin-like ATPase domain"/>
    <property type="match status" value="2"/>
</dbReference>
<comment type="caution">
    <text evidence="5">The sequence shown here is derived from an EMBL/GenBank/DDBJ whole genome shotgun (WGS) entry which is preliminary data.</text>
</comment>
<proteinExistence type="inferred from homology"/>
<dbReference type="InterPro" id="IPR050273">
    <property type="entry name" value="GppA/Ppx_hydrolase"/>
</dbReference>
<feature type="domain" description="Ppx/GppA phosphatase C-terminal" evidence="4">
    <location>
        <begin position="326"/>
        <end position="480"/>
    </location>
</feature>
<organism evidence="5 6">
    <name type="scientific">Ferrimicrobium acidiphilum</name>
    <dbReference type="NCBI Taxonomy" id="121039"/>
    <lineage>
        <taxon>Bacteria</taxon>
        <taxon>Bacillati</taxon>
        <taxon>Actinomycetota</taxon>
        <taxon>Acidimicrobiia</taxon>
        <taxon>Acidimicrobiales</taxon>
        <taxon>Acidimicrobiaceae</taxon>
        <taxon>Ferrimicrobium</taxon>
    </lineage>
</organism>
<evidence type="ECO:0000313" key="6">
    <source>
        <dbReference type="Proteomes" id="UP001560267"/>
    </source>
</evidence>
<dbReference type="InterPro" id="IPR003695">
    <property type="entry name" value="Ppx_GppA_N"/>
</dbReference>
<feature type="domain" description="Ppx/GppA phosphatase N-terminal" evidence="3">
    <location>
        <begin position="27"/>
        <end position="310"/>
    </location>
</feature>
<name>A0ABV3Y2N7_9ACTN</name>
<comment type="similarity">
    <text evidence="1">Belongs to the GppA/Ppx family.</text>
</comment>
<dbReference type="InterPro" id="IPR030673">
    <property type="entry name" value="PyroPPase_GppA_Ppx"/>
</dbReference>
<dbReference type="Gene3D" id="3.30.420.40">
    <property type="match status" value="1"/>
</dbReference>
<reference evidence="5 6" key="1">
    <citation type="submission" date="2024-07" db="EMBL/GenBank/DDBJ databases">
        <title>Draft Genome Sequence of Ferrimicrobium acidiphilum Strain YE2023, Isolated from a Pulp of Bioleach Reactor.</title>
        <authorList>
            <person name="Elkina Y.A."/>
            <person name="Bulaeva A.G."/>
            <person name="Beletsky A.V."/>
            <person name="Mardanov A.V."/>
        </authorList>
    </citation>
    <scope>NUCLEOTIDE SEQUENCE [LARGE SCALE GENOMIC DNA]</scope>
    <source>
        <strain evidence="5 6">YE2023</strain>
    </source>
</reference>
<dbReference type="Gene3D" id="3.30.420.150">
    <property type="entry name" value="Exopolyphosphatase. Domain 2"/>
    <property type="match status" value="1"/>
</dbReference>
<dbReference type="InterPro" id="IPR003607">
    <property type="entry name" value="HD/PDEase_dom"/>
</dbReference>
<dbReference type="EMBL" id="JBFSHR010000026">
    <property type="protein sequence ID" value="MEX6429827.1"/>
    <property type="molecule type" value="Genomic_DNA"/>
</dbReference>
<evidence type="ECO:0000259" key="4">
    <source>
        <dbReference type="Pfam" id="PF21447"/>
    </source>
</evidence>
<dbReference type="SUPFAM" id="SSF109604">
    <property type="entry name" value="HD-domain/PDEase-like"/>
    <property type="match status" value="1"/>
</dbReference>